<reference evidence="10 11" key="1">
    <citation type="submission" date="2018-11" db="EMBL/GenBank/DDBJ databases">
        <authorList>
            <person name="Da X."/>
        </authorList>
    </citation>
    <scope>NUCLEOTIDE SEQUENCE [LARGE SCALE GENOMIC DNA]</scope>
    <source>
        <strain evidence="10 11">S14-144</strain>
    </source>
</reference>
<dbReference type="Pfam" id="PF02224">
    <property type="entry name" value="Cytidylate_kin"/>
    <property type="match status" value="1"/>
</dbReference>
<dbReference type="Gene3D" id="3.40.50.300">
    <property type="entry name" value="P-loop containing nucleotide triphosphate hydrolases"/>
    <property type="match status" value="1"/>
</dbReference>
<protein>
    <recommendedName>
        <fullName evidence="8">Cytidylate kinase</fullName>
        <shortName evidence="8">CK</shortName>
        <ecNumber evidence="8">2.7.4.25</ecNumber>
    </recommendedName>
    <alternativeName>
        <fullName evidence="8">Cytidine monophosphate kinase</fullName>
        <shortName evidence="8">CMP kinase</shortName>
    </alternativeName>
</protein>
<organism evidence="10 11">
    <name type="scientific">Nakamurella antarctica</name>
    <dbReference type="NCBI Taxonomy" id="1902245"/>
    <lineage>
        <taxon>Bacteria</taxon>
        <taxon>Bacillati</taxon>
        <taxon>Actinomycetota</taxon>
        <taxon>Actinomycetes</taxon>
        <taxon>Nakamurellales</taxon>
        <taxon>Nakamurellaceae</taxon>
        <taxon>Nakamurella</taxon>
    </lineage>
</organism>
<dbReference type="GO" id="GO:0006220">
    <property type="term" value="P:pyrimidine nucleotide metabolic process"/>
    <property type="evidence" value="ECO:0007669"/>
    <property type="project" value="UniProtKB-UniRule"/>
</dbReference>
<keyword evidence="8" id="KW-0963">Cytoplasm</keyword>
<evidence type="ECO:0000313" key="11">
    <source>
        <dbReference type="Proteomes" id="UP000268084"/>
    </source>
</evidence>
<dbReference type="InterPro" id="IPR011994">
    <property type="entry name" value="Cytidylate_kinase_dom"/>
</dbReference>
<comment type="similarity">
    <text evidence="1 8">Belongs to the cytidylate kinase family. Type 1 subfamily.</text>
</comment>
<dbReference type="KEGG" id="nak:EH165_04900"/>
<dbReference type="GO" id="GO:0005737">
    <property type="term" value="C:cytoplasm"/>
    <property type="evidence" value="ECO:0007669"/>
    <property type="project" value="UniProtKB-SubCell"/>
</dbReference>
<evidence type="ECO:0000256" key="6">
    <source>
        <dbReference type="ARBA" id="ARBA00047615"/>
    </source>
</evidence>
<accession>A0A3G8ZQ65</accession>
<keyword evidence="11" id="KW-1185">Reference proteome</keyword>
<dbReference type="CDD" id="cd02020">
    <property type="entry name" value="CMPK"/>
    <property type="match status" value="1"/>
</dbReference>
<dbReference type="AlphaFoldDB" id="A0A3G8ZQ65"/>
<keyword evidence="5 8" id="KW-0067">ATP-binding</keyword>
<evidence type="ECO:0000259" key="9">
    <source>
        <dbReference type="Pfam" id="PF02224"/>
    </source>
</evidence>
<dbReference type="SUPFAM" id="SSF52540">
    <property type="entry name" value="P-loop containing nucleoside triphosphate hydrolases"/>
    <property type="match status" value="1"/>
</dbReference>
<keyword evidence="4 8" id="KW-0418">Kinase</keyword>
<evidence type="ECO:0000256" key="5">
    <source>
        <dbReference type="ARBA" id="ARBA00022840"/>
    </source>
</evidence>
<dbReference type="EC" id="2.7.4.25" evidence="8"/>
<evidence type="ECO:0000256" key="1">
    <source>
        <dbReference type="ARBA" id="ARBA00009427"/>
    </source>
</evidence>
<dbReference type="InterPro" id="IPR003136">
    <property type="entry name" value="Cytidylate_kin"/>
</dbReference>
<reference evidence="10 11" key="2">
    <citation type="submission" date="2018-12" db="EMBL/GenBank/DDBJ databases">
        <title>Nakamurella antarcticus sp. nov., isolated from Antarctica South Shetland Islands soil.</title>
        <authorList>
            <person name="Peng F."/>
        </authorList>
    </citation>
    <scope>NUCLEOTIDE SEQUENCE [LARGE SCALE GENOMIC DNA]</scope>
    <source>
        <strain evidence="10 11">S14-144</strain>
    </source>
</reference>
<evidence type="ECO:0000313" key="10">
    <source>
        <dbReference type="EMBL" id="AZI59400.1"/>
    </source>
</evidence>
<gene>
    <name evidence="8" type="primary">cmk</name>
    <name evidence="10" type="ORF">EH165_04900</name>
</gene>
<evidence type="ECO:0000256" key="4">
    <source>
        <dbReference type="ARBA" id="ARBA00022777"/>
    </source>
</evidence>
<keyword evidence="2 8" id="KW-0808">Transferase</keyword>
<evidence type="ECO:0000256" key="8">
    <source>
        <dbReference type="HAMAP-Rule" id="MF_00238"/>
    </source>
</evidence>
<dbReference type="NCBIfam" id="TIGR00017">
    <property type="entry name" value="cmk"/>
    <property type="match status" value="1"/>
</dbReference>
<dbReference type="InterPro" id="IPR027417">
    <property type="entry name" value="P-loop_NTPase"/>
</dbReference>
<feature type="domain" description="Cytidylate kinase" evidence="9">
    <location>
        <begin position="2"/>
        <end position="213"/>
    </location>
</feature>
<dbReference type="GO" id="GO:0036431">
    <property type="term" value="F:dCMP kinase activity"/>
    <property type="evidence" value="ECO:0007669"/>
    <property type="project" value="InterPro"/>
</dbReference>
<dbReference type="GO" id="GO:0005524">
    <property type="term" value="F:ATP binding"/>
    <property type="evidence" value="ECO:0007669"/>
    <property type="project" value="UniProtKB-UniRule"/>
</dbReference>
<keyword evidence="3 8" id="KW-0547">Nucleotide-binding</keyword>
<dbReference type="HAMAP" id="MF_00238">
    <property type="entry name" value="Cytidyl_kinase_type1"/>
    <property type="match status" value="1"/>
</dbReference>
<dbReference type="Proteomes" id="UP000268084">
    <property type="component" value="Chromosome"/>
</dbReference>
<evidence type="ECO:0000256" key="2">
    <source>
        <dbReference type="ARBA" id="ARBA00022679"/>
    </source>
</evidence>
<comment type="subcellular location">
    <subcellularLocation>
        <location evidence="8">Cytoplasm</location>
    </subcellularLocation>
</comment>
<name>A0A3G8ZQ65_9ACTN</name>
<sequence length="224" mass="23571">MAVDGPSGTGKSTVSRKVAAALNAGYLDTGAMYRIVTLAVLNAGIDPADEVGVANLLPSLMFASPVDPAEQVHTLAGEDVGRSIRSVHVTTAVSEVSANPAVREWLKERQQQLAGAGRMVVEGRDIGTVIAPDAALKIYLTASEEVRASRRYKEVGAAGRTPDLAVVRAAIAHRDNYDSNRLHAPLQAAADAIVIDSTDLDIAQSVEAVLVLAAQRGIRWDGIR</sequence>
<feature type="binding site" evidence="8">
    <location>
        <begin position="5"/>
        <end position="13"/>
    </location>
    <ligand>
        <name>ATP</name>
        <dbReference type="ChEBI" id="CHEBI:30616"/>
    </ligand>
</feature>
<dbReference type="GO" id="GO:0036430">
    <property type="term" value="F:CMP kinase activity"/>
    <property type="evidence" value="ECO:0007669"/>
    <property type="project" value="RHEA"/>
</dbReference>
<evidence type="ECO:0000256" key="7">
    <source>
        <dbReference type="ARBA" id="ARBA00048478"/>
    </source>
</evidence>
<comment type="catalytic activity">
    <reaction evidence="7 8">
        <text>CMP + ATP = CDP + ADP</text>
        <dbReference type="Rhea" id="RHEA:11600"/>
        <dbReference type="ChEBI" id="CHEBI:30616"/>
        <dbReference type="ChEBI" id="CHEBI:58069"/>
        <dbReference type="ChEBI" id="CHEBI:60377"/>
        <dbReference type="ChEBI" id="CHEBI:456216"/>
        <dbReference type="EC" id="2.7.4.25"/>
    </reaction>
</comment>
<dbReference type="OrthoDB" id="9807434at2"/>
<comment type="catalytic activity">
    <reaction evidence="6 8">
        <text>dCMP + ATP = dCDP + ADP</text>
        <dbReference type="Rhea" id="RHEA:25094"/>
        <dbReference type="ChEBI" id="CHEBI:30616"/>
        <dbReference type="ChEBI" id="CHEBI:57566"/>
        <dbReference type="ChEBI" id="CHEBI:58593"/>
        <dbReference type="ChEBI" id="CHEBI:456216"/>
        <dbReference type="EC" id="2.7.4.25"/>
    </reaction>
</comment>
<dbReference type="EMBL" id="CP034170">
    <property type="protein sequence ID" value="AZI59400.1"/>
    <property type="molecule type" value="Genomic_DNA"/>
</dbReference>
<proteinExistence type="inferred from homology"/>
<evidence type="ECO:0000256" key="3">
    <source>
        <dbReference type="ARBA" id="ARBA00022741"/>
    </source>
</evidence>